<accession>A0ABQ9I087</accession>
<proteinExistence type="predicted"/>
<evidence type="ECO:0000313" key="2">
    <source>
        <dbReference type="Proteomes" id="UP001159363"/>
    </source>
</evidence>
<dbReference type="Proteomes" id="UP001159363">
    <property type="component" value="Chromosome 3"/>
</dbReference>
<dbReference type="EMBL" id="JARBHB010000003">
    <property type="protein sequence ID" value="KAJ8889675.1"/>
    <property type="molecule type" value="Genomic_DNA"/>
</dbReference>
<comment type="caution">
    <text evidence="1">The sequence shown here is derived from an EMBL/GenBank/DDBJ whole genome shotgun (WGS) entry which is preliminary data.</text>
</comment>
<protein>
    <submittedName>
        <fullName evidence="1">Uncharacterized protein</fullName>
    </submittedName>
</protein>
<gene>
    <name evidence="1" type="ORF">PR048_009176</name>
</gene>
<sequence length="216" mass="25366">MQWPTGTLISVMLMNIFHAQKHFNSELEVTNQTFLEPSHIHMEADSINVAIKKTKKNTTAKIDTHRDWVNLIRLVPRKPTMKVMELEQKYFLNFSELLHGCYDHRKQNILGESVPWLKIKWLQYRHDSPGNAFYKVSFSLQAEFKTLNLTRRGRHPVNHDVQPIHMTSTCLSAEKVKDLQSLMPFIHSQSRPFYQNMLPVRQGDSVEYFPNESDDE</sequence>
<name>A0ABQ9I087_9NEOP</name>
<reference evidence="1 2" key="1">
    <citation type="submission" date="2023-02" db="EMBL/GenBank/DDBJ databases">
        <title>LHISI_Scaffold_Assembly.</title>
        <authorList>
            <person name="Stuart O.P."/>
            <person name="Cleave R."/>
            <person name="Magrath M.J.L."/>
            <person name="Mikheyev A.S."/>
        </authorList>
    </citation>
    <scope>NUCLEOTIDE SEQUENCE [LARGE SCALE GENOMIC DNA]</scope>
    <source>
        <strain evidence="1">Daus_M_001</strain>
        <tissue evidence="1">Leg muscle</tissue>
    </source>
</reference>
<organism evidence="1 2">
    <name type="scientific">Dryococelus australis</name>
    <dbReference type="NCBI Taxonomy" id="614101"/>
    <lineage>
        <taxon>Eukaryota</taxon>
        <taxon>Metazoa</taxon>
        <taxon>Ecdysozoa</taxon>
        <taxon>Arthropoda</taxon>
        <taxon>Hexapoda</taxon>
        <taxon>Insecta</taxon>
        <taxon>Pterygota</taxon>
        <taxon>Neoptera</taxon>
        <taxon>Polyneoptera</taxon>
        <taxon>Phasmatodea</taxon>
        <taxon>Verophasmatodea</taxon>
        <taxon>Anareolatae</taxon>
        <taxon>Phasmatidae</taxon>
        <taxon>Eurycanthinae</taxon>
        <taxon>Dryococelus</taxon>
    </lineage>
</organism>
<evidence type="ECO:0000313" key="1">
    <source>
        <dbReference type="EMBL" id="KAJ8889675.1"/>
    </source>
</evidence>
<keyword evidence="2" id="KW-1185">Reference proteome</keyword>